<gene>
    <name evidence="3" type="ORF">AMOR_08040</name>
</gene>
<evidence type="ECO:0000313" key="4">
    <source>
        <dbReference type="Proteomes" id="UP001162891"/>
    </source>
</evidence>
<keyword evidence="2" id="KW-0732">Signal</keyword>
<evidence type="ECO:0000256" key="2">
    <source>
        <dbReference type="SAM" id="SignalP"/>
    </source>
</evidence>
<dbReference type="RefSeq" id="WP_248358660.1">
    <property type="nucleotide sequence ID" value="NZ_AP025591.1"/>
</dbReference>
<organism evidence="3 4">
    <name type="scientific">Anaeromyxobacter oryzae</name>
    <dbReference type="NCBI Taxonomy" id="2918170"/>
    <lineage>
        <taxon>Bacteria</taxon>
        <taxon>Pseudomonadati</taxon>
        <taxon>Myxococcota</taxon>
        <taxon>Myxococcia</taxon>
        <taxon>Myxococcales</taxon>
        <taxon>Cystobacterineae</taxon>
        <taxon>Anaeromyxobacteraceae</taxon>
        <taxon>Anaeromyxobacter</taxon>
    </lineage>
</organism>
<accession>A0ABM7WQR4</accession>
<evidence type="ECO:0000313" key="3">
    <source>
        <dbReference type="EMBL" id="BDG01808.1"/>
    </source>
</evidence>
<feature type="chain" id="PRO_5045114839" description="Nickel transport protein" evidence="2">
    <location>
        <begin position="20"/>
        <end position="146"/>
    </location>
</feature>
<keyword evidence="1" id="KW-1133">Transmembrane helix</keyword>
<proteinExistence type="predicted"/>
<keyword evidence="1" id="KW-0472">Membrane</keyword>
<keyword evidence="4" id="KW-1185">Reference proteome</keyword>
<protein>
    <recommendedName>
        <fullName evidence="5">Nickel transport protein</fullName>
    </recommendedName>
</protein>
<name>A0ABM7WQR4_9BACT</name>
<feature type="signal peptide" evidence="2">
    <location>
        <begin position="1"/>
        <end position="19"/>
    </location>
</feature>
<dbReference type="Proteomes" id="UP001162891">
    <property type="component" value="Chromosome"/>
</dbReference>
<keyword evidence="1" id="KW-0812">Transmembrane</keyword>
<sequence>MRTFAATLALLAWPALAHAHEILHDVERGRAVAVKVYESDGDLVADAPYQIYSPADPATAWASGRTDRNGWLSFVPDAPGAWRVKVVGEEGHGLDARVDVTAAAATAARKSGLPGTAFILRPLLGVAAIAALFAGLFAVYRRKGAR</sequence>
<evidence type="ECO:0008006" key="5">
    <source>
        <dbReference type="Google" id="ProtNLM"/>
    </source>
</evidence>
<feature type="transmembrane region" description="Helical" evidence="1">
    <location>
        <begin position="119"/>
        <end position="140"/>
    </location>
</feature>
<dbReference type="EMBL" id="AP025591">
    <property type="protein sequence ID" value="BDG01808.1"/>
    <property type="molecule type" value="Genomic_DNA"/>
</dbReference>
<evidence type="ECO:0000256" key="1">
    <source>
        <dbReference type="SAM" id="Phobius"/>
    </source>
</evidence>
<reference evidence="4" key="1">
    <citation type="journal article" date="2022" name="Int. J. Syst. Evol. Microbiol.">
        <title>Anaeromyxobacter oryzae sp. nov., Anaeromyxobacter diazotrophicus sp. nov. and Anaeromyxobacter paludicola sp. nov., isolated from paddy soils.</title>
        <authorList>
            <person name="Itoh H."/>
            <person name="Xu Z."/>
            <person name="Mise K."/>
            <person name="Masuda Y."/>
            <person name="Ushijima N."/>
            <person name="Hayakawa C."/>
            <person name="Shiratori Y."/>
            <person name="Senoo K."/>
        </authorList>
    </citation>
    <scope>NUCLEOTIDE SEQUENCE [LARGE SCALE GENOMIC DNA]</scope>
    <source>
        <strain evidence="4">Red232</strain>
    </source>
</reference>